<gene>
    <name evidence="3" type="ORF">QRO08_05425</name>
</gene>
<sequence length="389" mass="41223">MLAACAPTPPAPPPRLDAGAGEPGTVVPARPAAPARLRWIGTARLPHAMEFLGSTVGGISGIDYDPVQDRWVLLSDDRSARQPARFYTASLHYRADALETPRLTGAFTLRQPGGAPFPSALEARRGGPAAGEIVDPEAVRWLPGGRTLLWTSEGDFARGFGPSLRESRADGAAVREFPLPPGFQPQPGDGRGSRPNRTLEGLALSPDGRTAWLAMEGAWRQDGPLPTRQAPGGPLRITALDLATGRALRQIAYVPDAVPRERRIPWGPRLNGVSEILADGPGHLLVLERAYSAGAGFSARLYRIDTRSATDTLALERLEPGNHVPAAKTLVADMPGPGLDAVDNLEGMAWGPPLPGGGRVIVFVSDDNFNPAQATQFIAAEYLQPDASP</sequence>
<dbReference type="Pfam" id="PF13449">
    <property type="entry name" value="Phytase-like"/>
    <property type="match status" value="1"/>
</dbReference>
<organism evidence="3 4">
    <name type="scientific">Paracidovorax citrulli</name>
    <name type="common">Acidovorax citrulli</name>
    <dbReference type="NCBI Taxonomy" id="80869"/>
    <lineage>
        <taxon>Bacteria</taxon>
        <taxon>Pseudomonadati</taxon>
        <taxon>Pseudomonadota</taxon>
        <taxon>Betaproteobacteria</taxon>
        <taxon>Burkholderiales</taxon>
        <taxon>Comamonadaceae</taxon>
        <taxon>Paracidovorax</taxon>
    </lineage>
</organism>
<dbReference type="RefSeq" id="WP_011796812.1">
    <property type="nucleotide sequence ID" value="NZ_CP023687.1"/>
</dbReference>
<keyword evidence="4" id="KW-1185">Reference proteome</keyword>
<reference evidence="3 4" key="1">
    <citation type="submission" date="2023-06" db="EMBL/GenBank/DDBJ databases">
        <authorList>
            <person name="Ham H."/>
            <person name="Park D.S."/>
        </authorList>
    </citation>
    <scope>NUCLEOTIDE SEQUENCE [LARGE SCALE GENOMIC DNA]</scope>
    <source>
        <strain evidence="3 4">KACC 17005</strain>
    </source>
</reference>
<evidence type="ECO:0000259" key="2">
    <source>
        <dbReference type="Pfam" id="PF13449"/>
    </source>
</evidence>
<feature type="domain" description="Phytase-like" evidence="2">
    <location>
        <begin position="55"/>
        <end position="369"/>
    </location>
</feature>
<feature type="region of interest" description="Disordered" evidence="1">
    <location>
        <begin position="175"/>
        <end position="197"/>
    </location>
</feature>
<accession>A0ABY9AT91</accession>
<name>A0ABY9AT91_PARCI</name>
<proteinExistence type="predicted"/>
<evidence type="ECO:0000256" key="1">
    <source>
        <dbReference type="SAM" id="MobiDB-lite"/>
    </source>
</evidence>
<dbReference type="Proteomes" id="UP001242732">
    <property type="component" value="Chromosome"/>
</dbReference>
<dbReference type="EMBL" id="CP127363">
    <property type="protein sequence ID" value="WIY50015.1"/>
    <property type="molecule type" value="Genomic_DNA"/>
</dbReference>
<dbReference type="SUPFAM" id="SSF75011">
    <property type="entry name" value="3-carboxy-cis,cis-mucoante lactonizing enzyme"/>
    <property type="match status" value="1"/>
</dbReference>
<dbReference type="InterPro" id="IPR027372">
    <property type="entry name" value="Phytase-like_dom"/>
</dbReference>
<evidence type="ECO:0000313" key="4">
    <source>
        <dbReference type="Proteomes" id="UP001242732"/>
    </source>
</evidence>
<feature type="region of interest" description="Disordered" evidence="1">
    <location>
        <begin position="1"/>
        <end position="25"/>
    </location>
</feature>
<evidence type="ECO:0000313" key="3">
    <source>
        <dbReference type="EMBL" id="WIY50015.1"/>
    </source>
</evidence>
<protein>
    <submittedName>
        <fullName evidence="3">Esterase-like activity of phytase family protein</fullName>
    </submittedName>
</protein>